<keyword evidence="5" id="KW-0378">Hydrolase</keyword>
<dbReference type="InterPro" id="IPR000064">
    <property type="entry name" value="NLP_P60_dom"/>
</dbReference>
<dbReference type="PANTHER" id="PTHR33734">
    <property type="entry name" value="LYSM DOMAIN-CONTAINING GPI-ANCHORED PROTEIN 2"/>
    <property type="match status" value="1"/>
</dbReference>
<evidence type="ECO:0000256" key="5">
    <source>
        <dbReference type="ARBA" id="ARBA00022801"/>
    </source>
</evidence>
<feature type="signal peptide" evidence="9">
    <location>
        <begin position="1"/>
        <end position="23"/>
    </location>
</feature>
<organism evidence="12 13">
    <name type="scientific">Pullulanibacillus pueri</name>
    <dbReference type="NCBI Taxonomy" id="1437324"/>
    <lineage>
        <taxon>Bacteria</taxon>
        <taxon>Bacillati</taxon>
        <taxon>Bacillota</taxon>
        <taxon>Bacilli</taxon>
        <taxon>Bacillales</taxon>
        <taxon>Sporolactobacillaceae</taxon>
        <taxon>Pullulanibacillus</taxon>
    </lineage>
</organism>
<dbReference type="Proteomes" id="UP000656813">
    <property type="component" value="Unassembled WGS sequence"/>
</dbReference>
<reference evidence="12" key="2">
    <citation type="submission" date="2020-09" db="EMBL/GenBank/DDBJ databases">
        <authorList>
            <person name="Sun Q."/>
            <person name="Zhou Y."/>
        </authorList>
    </citation>
    <scope>NUCLEOTIDE SEQUENCE</scope>
    <source>
        <strain evidence="12">CGMCC 1.12777</strain>
    </source>
</reference>
<dbReference type="Gene3D" id="3.10.350.10">
    <property type="entry name" value="LysM domain"/>
    <property type="match status" value="4"/>
</dbReference>
<dbReference type="GO" id="GO:0006508">
    <property type="term" value="P:proteolysis"/>
    <property type="evidence" value="ECO:0007669"/>
    <property type="project" value="UniProtKB-KW"/>
</dbReference>
<feature type="domain" description="LysM" evidence="10">
    <location>
        <begin position="171"/>
        <end position="214"/>
    </location>
</feature>
<dbReference type="AlphaFoldDB" id="A0A8J3EJT2"/>
<dbReference type="SMART" id="SM00257">
    <property type="entry name" value="LysM"/>
    <property type="match status" value="4"/>
</dbReference>
<dbReference type="PROSITE" id="PS51935">
    <property type="entry name" value="NLPC_P60"/>
    <property type="match status" value="1"/>
</dbReference>
<accession>A0A8J3EJT2</accession>
<dbReference type="SUPFAM" id="SSF54001">
    <property type="entry name" value="Cysteine proteinases"/>
    <property type="match status" value="1"/>
</dbReference>
<feature type="compositionally biased region" description="Low complexity" evidence="8">
    <location>
        <begin position="161"/>
        <end position="175"/>
    </location>
</feature>
<proteinExistence type="inferred from homology"/>
<dbReference type="Gene3D" id="3.90.1720.10">
    <property type="entry name" value="endopeptidase domain like (from Nostoc punctiforme)"/>
    <property type="match status" value="1"/>
</dbReference>
<dbReference type="GO" id="GO:0008234">
    <property type="term" value="F:cysteine-type peptidase activity"/>
    <property type="evidence" value="ECO:0007669"/>
    <property type="project" value="UniProtKB-KW"/>
</dbReference>
<dbReference type="GO" id="GO:0008932">
    <property type="term" value="F:lytic endotransglycosylase activity"/>
    <property type="evidence" value="ECO:0007669"/>
    <property type="project" value="TreeGrafter"/>
</dbReference>
<dbReference type="GO" id="GO:0071555">
    <property type="term" value="P:cell wall organization"/>
    <property type="evidence" value="ECO:0007669"/>
    <property type="project" value="UniProtKB-KW"/>
</dbReference>
<dbReference type="CDD" id="cd00118">
    <property type="entry name" value="LysM"/>
    <property type="match status" value="4"/>
</dbReference>
<feature type="domain" description="LysM" evidence="10">
    <location>
        <begin position="312"/>
        <end position="355"/>
    </location>
</feature>
<dbReference type="PROSITE" id="PS51782">
    <property type="entry name" value="LYSM"/>
    <property type="match status" value="4"/>
</dbReference>
<dbReference type="EMBL" id="BMFV01000002">
    <property type="protein sequence ID" value="GGH75307.1"/>
    <property type="molecule type" value="Genomic_DNA"/>
</dbReference>
<dbReference type="InterPro" id="IPR036779">
    <property type="entry name" value="LysM_dom_sf"/>
</dbReference>
<feature type="domain" description="NlpC/P60" evidence="11">
    <location>
        <begin position="23"/>
        <end position="147"/>
    </location>
</feature>
<dbReference type="Pfam" id="PF00877">
    <property type="entry name" value="NLPC_P60"/>
    <property type="match status" value="1"/>
</dbReference>
<evidence type="ECO:0000259" key="10">
    <source>
        <dbReference type="PROSITE" id="PS51782"/>
    </source>
</evidence>
<evidence type="ECO:0000313" key="12">
    <source>
        <dbReference type="EMBL" id="GGH75307.1"/>
    </source>
</evidence>
<dbReference type="SUPFAM" id="SSF54106">
    <property type="entry name" value="LysM domain"/>
    <property type="match status" value="4"/>
</dbReference>
<comment type="caution">
    <text evidence="12">The sequence shown here is derived from an EMBL/GenBank/DDBJ whole genome shotgun (WGS) entry which is preliminary data.</text>
</comment>
<keyword evidence="7" id="KW-0961">Cell wall biogenesis/degradation</keyword>
<feature type="chain" id="PRO_5035210307" description="LysM peptidoglycan-binding domain-containing protein" evidence="9">
    <location>
        <begin position="24"/>
        <end position="423"/>
    </location>
</feature>
<evidence type="ECO:0000259" key="11">
    <source>
        <dbReference type="PROSITE" id="PS51935"/>
    </source>
</evidence>
<keyword evidence="3 9" id="KW-0732">Signal</keyword>
<feature type="region of interest" description="Disordered" evidence="8">
    <location>
        <begin position="154"/>
        <end position="175"/>
    </location>
</feature>
<gene>
    <name evidence="12" type="ORF">GCM10007096_04400</name>
</gene>
<feature type="domain" description="LysM" evidence="10">
    <location>
        <begin position="378"/>
        <end position="421"/>
    </location>
</feature>
<keyword evidence="2" id="KW-0645">Protease</keyword>
<feature type="domain" description="LysM" evidence="10">
    <location>
        <begin position="237"/>
        <end position="280"/>
    </location>
</feature>
<dbReference type="RefSeq" id="WP_188495626.1">
    <property type="nucleotide sequence ID" value="NZ_BMFV01000002.1"/>
</dbReference>
<evidence type="ECO:0000256" key="9">
    <source>
        <dbReference type="SAM" id="SignalP"/>
    </source>
</evidence>
<dbReference type="Pfam" id="PF01476">
    <property type="entry name" value="LysM"/>
    <property type="match status" value="4"/>
</dbReference>
<dbReference type="InterPro" id="IPR038765">
    <property type="entry name" value="Papain-like_cys_pep_sf"/>
</dbReference>
<keyword evidence="13" id="KW-1185">Reference proteome</keyword>
<evidence type="ECO:0000313" key="13">
    <source>
        <dbReference type="Proteomes" id="UP000656813"/>
    </source>
</evidence>
<protein>
    <recommendedName>
        <fullName evidence="14">LysM peptidoglycan-binding domain-containing protein</fullName>
    </recommendedName>
</protein>
<keyword evidence="4" id="KW-0677">Repeat</keyword>
<dbReference type="PANTHER" id="PTHR33734:SF22">
    <property type="entry name" value="MEMBRANE-BOUND LYTIC MUREIN TRANSGLYCOSYLASE D"/>
    <property type="match status" value="1"/>
</dbReference>
<comment type="similarity">
    <text evidence="1">Belongs to the peptidase C40 family.</text>
</comment>
<evidence type="ECO:0000256" key="1">
    <source>
        <dbReference type="ARBA" id="ARBA00007074"/>
    </source>
</evidence>
<dbReference type="InterPro" id="IPR018392">
    <property type="entry name" value="LysM"/>
</dbReference>
<evidence type="ECO:0000256" key="4">
    <source>
        <dbReference type="ARBA" id="ARBA00022737"/>
    </source>
</evidence>
<reference evidence="12" key="1">
    <citation type="journal article" date="2014" name="Int. J. Syst. Evol. Microbiol.">
        <title>Complete genome sequence of Corynebacterium casei LMG S-19264T (=DSM 44701T), isolated from a smear-ripened cheese.</title>
        <authorList>
            <consortium name="US DOE Joint Genome Institute (JGI-PGF)"/>
            <person name="Walter F."/>
            <person name="Albersmeier A."/>
            <person name="Kalinowski J."/>
            <person name="Ruckert C."/>
        </authorList>
    </citation>
    <scope>NUCLEOTIDE SEQUENCE</scope>
    <source>
        <strain evidence="12">CGMCC 1.12777</strain>
    </source>
</reference>
<evidence type="ECO:0000256" key="6">
    <source>
        <dbReference type="ARBA" id="ARBA00022807"/>
    </source>
</evidence>
<name>A0A8J3EJT2_9BACL</name>
<sequence length="423" mass="45788">MKKVIPFAVVGGIFLTANGVAFASDSDDVIKYGANYLGTPYTYGAAIGDTSQFDCSSFTATVFKKIGINLPRTSQQQALVGKAVDKANLQKGDLVFFDTDKNGVIDHVGIYTGNNQMMSALVDHGISYSDITSWYWAPTYVTARRVITSSTQTANKNVQPTVSQTSTKSSSSYTVKSGDSLWTISQQVNLSIDKIKSLNHLQSDIIYPGQKLTLSSSSKNVTQTVASSSTKDQSSGSSYTVKSGDSLWAIAVKYDVSVSQIKQWNQLTSDVIQPGQKLSVKPVQLSEKTNTEVKTSTSKTSSTASKASTANRTYVVKKNDTLWDIAVNYKVSVDDIKIYNKLSSYIIFPGQKLKIPTIGSSSVKADLPTAKVVKKPKSNYTVKNGDTLWDIALLNDTSVKSIMKTNNLSTAMIFPGQVLVIPN</sequence>
<keyword evidence="6" id="KW-0788">Thiol protease</keyword>
<evidence type="ECO:0000256" key="2">
    <source>
        <dbReference type="ARBA" id="ARBA00022670"/>
    </source>
</evidence>
<evidence type="ECO:0000256" key="3">
    <source>
        <dbReference type="ARBA" id="ARBA00022729"/>
    </source>
</evidence>
<evidence type="ECO:0000256" key="8">
    <source>
        <dbReference type="SAM" id="MobiDB-lite"/>
    </source>
</evidence>
<evidence type="ECO:0008006" key="14">
    <source>
        <dbReference type="Google" id="ProtNLM"/>
    </source>
</evidence>
<evidence type="ECO:0000256" key="7">
    <source>
        <dbReference type="ARBA" id="ARBA00023316"/>
    </source>
</evidence>